<keyword evidence="2" id="KW-1185">Reference proteome</keyword>
<dbReference type="EMBL" id="FXTX01000026">
    <property type="protein sequence ID" value="SMP22422.1"/>
    <property type="molecule type" value="Genomic_DNA"/>
</dbReference>
<dbReference type="Proteomes" id="UP001157947">
    <property type="component" value="Unassembled WGS sequence"/>
</dbReference>
<name>A0AA46AFW0_9AQUI</name>
<dbReference type="AlphaFoldDB" id="A0AA46AFW0"/>
<reference evidence="1" key="1">
    <citation type="submission" date="2017-05" db="EMBL/GenBank/DDBJ databases">
        <authorList>
            <person name="Varghese N."/>
            <person name="Submissions S."/>
        </authorList>
    </citation>
    <scope>NUCLEOTIDE SEQUENCE</scope>
    <source>
        <strain evidence="1">DSM 18763</strain>
    </source>
</reference>
<gene>
    <name evidence="1" type="ORF">SAMN06264868_1263</name>
</gene>
<evidence type="ECO:0000313" key="1">
    <source>
        <dbReference type="EMBL" id="SMP22422.1"/>
    </source>
</evidence>
<evidence type="ECO:0000313" key="2">
    <source>
        <dbReference type="Proteomes" id="UP001157947"/>
    </source>
</evidence>
<comment type="caution">
    <text evidence="1">The sequence shown here is derived from an EMBL/GenBank/DDBJ whole genome shotgun (WGS) entry which is preliminary data.</text>
</comment>
<protein>
    <submittedName>
        <fullName evidence="1">Uncharacterized protein</fullName>
    </submittedName>
</protein>
<dbReference type="RefSeq" id="WP_265134980.1">
    <property type="nucleotide sequence ID" value="NZ_FXTX01000026.1"/>
</dbReference>
<proteinExistence type="predicted"/>
<accession>A0AA46AFW0</accession>
<organism evidence="1 2">
    <name type="scientific">Venenivibrio stagnispumantis</name>
    <dbReference type="NCBI Taxonomy" id="407998"/>
    <lineage>
        <taxon>Bacteria</taxon>
        <taxon>Pseudomonadati</taxon>
        <taxon>Aquificota</taxon>
        <taxon>Aquificia</taxon>
        <taxon>Aquificales</taxon>
        <taxon>Hydrogenothermaceae</taxon>
        <taxon>Venenivibrio</taxon>
    </lineage>
</organism>
<sequence length="140" mass="16514">MLIAKRSLSGTETKVREDVLEKISEVVPLENYLYTYDLGLGLGYILVFEEFYYNARKFIWGYRVSDCGRCSEGFVLEEIILLKRKDKRKMIKYYLGIDIPKEEKEKIRETFRLISKMASEFEREEMQSVASTIDDEDVPL</sequence>